<dbReference type="GO" id="GO:0006508">
    <property type="term" value="P:proteolysis"/>
    <property type="evidence" value="ECO:0007669"/>
    <property type="project" value="UniProtKB-KW"/>
</dbReference>
<accession>A0ABS8YL57</accession>
<organism evidence="1 2">
    <name type="scientific">Paenibacillus profundus</name>
    <dbReference type="NCBI Taxonomy" id="1173085"/>
    <lineage>
        <taxon>Bacteria</taxon>
        <taxon>Bacillati</taxon>
        <taxon>Bacillota</taxon>
        <taxon>Bacilli</taxon>
        <taxon>Bacillales</taxon>
        <taxon>Paenibacillaceae</taxon>
        <taxon>Paenibacillus</taxon>
    </lineage>
</organism>
<name>A0ABS8YL57_9BACL</name>
<dbReference type="RefSeq" id="WP_233698258.1">
    <property type="nucleotide sequence ID" value="NZ_JAJNBZ010000022.1"/>
</dbReference>
<protein>
    <submittedName>
        <fullName evidence="1">Spore protease YyaC</fullName>
    </submittedName>
</protein>
<dbReference type="SUPFAM" id="SSF53163">
    <property type="entry name" value="HybD-like"/>
    <property type="match status" value="1"/>
</dbReference>
<proteinExistence type="predicted"/>
<dbReference type="NCBIfam" id="TIGR02841">
    <property type="entry name" value="spore_YyaC"/>
    <property type="match status" value="1"/>
</dbReference>
<comment type="caution">
    <text evidence="1">The sequence shown here is derived from an EMBL/GenBank/DDBJ whole genome shotgun (WGS) entry which is preliminary data.</text>
</comment>
<gene>
    <name evidence="1" type="primary">yyaC</name>
    <name evidence="1" type="ORF">LQV63_21845</name>
</gene>
<dbReference type="Proteomes" id="UP001199916">
    <property type="component" value="Unassembled WGS sequence"/>
</dbReference>
<dbReference type="InterPro" id="IPR009665">
    <property type="entry name" value="YyaC"/>
</dbReference>
<reference evidence="1 2" key="1">
    <citation type="submission" date="2021-11" db="EMBL/GenBank/DDBJ databases">
        <title>Draft genome sequence of Paenibacillus profundus YoMME, a new Gram-positive bacteria with exoelectrogenic properties.</title>
        <authorList>
            <person name="Hubenova Y."/>
            <person name="Hubenova E."/>
            <person name="Manasiev Y."/>
            <person name="Peykov S."/>
            <person name="Mitov M."/>
        </authorList>
    </citation>
    <scope>NUCLEOTIDE SEQUENCE [LARGE SCALE GENOMIC DNA]</scope>
    <source>
        <strain evidence="1 2">YoMME</strain>
    </source>
</reference>
<sequence>MQGNLISNLEVPFTGHRHKLSGKQLDAFFQQLEMKYSIEHMMFVCIGTDRSTGDALGPLVGTRLAKSGLRHVIGTLDNPCDASNLEERLAAIPEGMVTVAIDACLGHPSTVGHFLASDQPLLPAESVGKPLPAVGQYSIAAVVNVNGPKPYWTLQTTSLRVVMNMADELADAIIRSVL</sequence>
<keyword evidence="1" id="KW-0645">Protease</keyword>
<evidence type="ECO:0000313" key="2">
    <source>
        <dbReference type="Proteomes" id="UP001199916"/>
    </source>
</evidence>
<dbReference type="GO" id="GO:0008233">
    <property type="term" value="F:peptidase activity"/>
    <property type="evidence" value="ECO:0007669"/>
    <property type="project" value="UniProtKB-KW"/>
</dbReference>
<dbReference type="InterPro" id="IPR023430">
    <property type="entry name" value="Pept_HybD-like_dom_sf"/>
</dbReference>
<dbReference type="Pfam" id="PF06866">
    <property type="entry name" value="DUF1256"/>
    <property type="match status" value="1"/>
</dbReference>
<keyword evidence="1" id="KW-0378">Hydrolase</keyword>
<keyword evidence="2" id="KW-1185">Reference proteome</keyword>
<dbReference type="EMBL" id="JAJNBZ010000022">
    <property type="protein sequence ID" value="MCE5171927.1"/>
    <property type="molecule type" value="Genomic_DNA"/>
</dbReference>
<evidence type="ECO:0000313" key="1">
    <source>
        <dbReference type="EMBL" id="MCE5171927.1"/>
    </source>
</evidence>